<dbReference type="NCBIfam" id="TIGR01852">
    <property type="entry name" value="lipid_A_lpxA"/>
    <property type="match status" value="1"/>
</dbReference>
<evidence type="ECO:0000256" key="3">
    <source>
        <dbReference type="ARBA" id="ARBA00022556"/>
    </source>
</evidence>
<evidence type="ECO:0000313" key="8">
    <source>
        <dbReference type="EMBL" id="EQD34282.1"/>
    </source>
</evidence>
<dbReference type="GO" id="GO:0009245">
    <property type="term" value="P:lipid A biosynthetic process"/>
    <property type="evidence" value="ECO:0007669"/>
    <property type="project" value="UniProtKB-KW"/>
</dbReference>
<keyword evidence="4 8" id="KW-0808">Transferase</keyword>
<evidence type="ECO:0000256" key="5">
    <source>
        <dbReference type="ARBA" id="ARBA00023098"/>
    </source>
</evidence>
<dbReference type="InterPro" id="IPR001451">
    <property type="entry name" value="Hexapep"/>
</dbReference>
<sequence length="256" mass="27865">MIDGRAVVHPEAKIDPSVKIGPFAVIGADVEIGPETEIGSHAVIEGPTRIGASNRIYSFASIGGDPQDKKYQGERTWLIIGDHNTIREYTTINRGTVQGGGKTVIGDDNWIMAYVHIAHDCLIGNHTIAANGSAFAGHVVIDDYVGIGAFAKVYQFCRIGCHAFIGFDSGVTQDVPPYITVSGTPAAPCGINSEGLRRRGFTASQLSVIKESYRLLYRRNLMLQEALNQITELTKENHELTPFIELIRSSKRGIVR</sequence>
<dbReference type="EMBL" id="AUZY01011541">
    <property type="protein sequence ID" value="EQD34282.1"/>
    <property type="molecule type" value="Genomic_DNA"/>
</dbReference>
<dbReference type="InterPro" id="IPR010137">
    <property type="entry name" value="Lipid_A_LpxA"/>
</dbReference>
<evidence type="ECO:0000256" key="1">
    <source>
        <dbReference type="ARBA" id="ARBA00022490"/>
    </source>
</evidence>
<keyword evidence="2" id="KW-0444">Lipid biosynthesis</keyword>
<accession>T0YR46</accession>
<proteinExistence type="inferred from homology"/>
<keyword evidence="6 8" id="KW-0012">Acyltransferase</keyword>
<feature type="domain" description="UDP N-acetylglucosamine O-acyltransferase C-terminal" evidence="7">
    <location>
        <begin position="174"/>
        <end position="255"/>
    </location>
</feature>
<dbReference type="CDD" id="cd03351">
    <property type="entry name" value="LbH_UDP-GlcNAc_AT"/>
    <property type="match status" value="1"/>
</dbReference>
<keyword evidence="3" id="KW-0441">Lipid A biosynthesis</keyword>
<comment type="caution">
    <text evidence="8">The sequence shown here is derived from an EMBL/GenBank/DDBJ whole genome shotgun (WGS) entry which is preliminary data.</text>
</comment>
<dbReference type="Pfam" id="PF00132">
    <property type="entry name" value="Hexapep"/>
    <property type="match status" value="2"/>
</dbReference>
<dbReference type="InterPro" id="IPR011004">
    <property type="entry name" value="Trimer_LpxA-like_sf"/>
</dbReference>
<dbReference type="InterPro" id="IPR018357">
    <property type="entry name" value="Hexapep_transf_CS"/>
</dbReference>
<dbReference type="AlphaFoldDB" id="T0YR46"/>
<dbReference type="NCBIfam" id="NF003657">
    <property type="entry name" value="PRK05289.1"/>
    <property type="match status" value="1"/>
</dbReference>
<dbReference type="InterPro" id="IPR037157">
    <property type="entry name" value="Acetyltransf_C_sf"/>
</dbReference>
<evidence type="ECO:0000256" key="4">
    <source>
        <dbReference type="ARBA" id="ARBA00022679"/>
    </source>
</evidence>
<dbReference type="PANTHER" id="PTHR43480:SF1">
    <property type="entry name" value="ACYL-[ACYL-CARRIER-PROTEIN]--UDP-N-ACETYLGLUCOSAMINE O-ACYLTRANSFERASE, MITOCHONDRIAL-RELATED"/>
    <property type="match status" value="1"/>
</dbReference>
<dbReference type="Gene3D" id="1.20.1180.10">
    <property type="entry name" value="Udp N-acetylglucosamine O-acyltransferase, C-terminal domain"/>
    <property type="match status" value="1"/>
</dbReference>
<evidence type="ECO:0000256" key="2">
    <source>
        <dbReference type="ARBA" id="ARBA00022516"/>
    </source>
</evidence>
<gene>
    <name evidence="8" type="ORF">B1B_17277</name>
</gene>
<dbReference type="Pfam" id="PF13720">
    <property type="entry name" value="Acetyltransf_11"/>
    <property type="match status" value="1"/>
</dbReference>
<dbReference type="PANTHER" id="PTHR43480">
    <property type="entry name" value="ACYL-[ACYL-CARRIER-PROTEIN]--UDP-N-ACETYLGLUCOSAMINE O-ACYLTRANSFERASE"/>
    <property type="match status" value="1"/>
</dbReference>
<name>T0YR46_9ZZZZ</name>
<dbReference type="PROSITE" id="PS00101">
    <property type="entry name" value="HEXAPEP_TRANSFERASES"/>
    <property type="match status" value="2"/>
</dbReference>
<dbReference type="GO" id="GO:0016020">
    <property type="term" value="C:membrane"/>
    <property type="evidence" value="ECO:0007669"/>
    <property type="project" value="GOC"/>
</dbReference>
<protein>
    <submittedName>
        <fullName evidence="8">Acyl-[acyl-carrier-protein]-UDP-N-acetylglucosamine O-acyltransferase</fullName>
    </submittedName>
</protein>
<dbReference type="HAMAP" id="MF_00387">
    <property type="entry name" value="LpxA"/>
    <property type="match status" value="1"/>
</dbReference>
<dbReference type="GO" id="GO:0008780">
    <property type="term" value="F:acyl-[acyl-carrier-protein]-UDP-N-acetylglucosamine O-acyltransferase activity"/>
    <property type="evidence" value="ECO:0007669"/>
    <property type="project" value="InterPro"/>
</dbReference>
<dbReference type="PIRSF" id="PIRSF000456">
    <property type="entry name" value="UDP-GlcNAc_acltr"/>
    <property type="match status" value="1"/>
</dbReference>
<dbReference type="InterPro" id="IPR029098">
    <property type="entry name" value="Acetyltransf_C"/>
</dbReference>
<keyword evidence="1" id="KW-0963">Cytoplasm</keyword>
<reference evidence="8" key="1">
    <citation type="submission" date="2013-08" db="EMBL/GenBank/DDBJ databases">
        <authorList>
            <person name="Mendez C."/>
            <person name="Richter M."/>
            <person name="Ferrer M."/>
            <person name="Sanchez J."/>
        </authorList>
    </citation>
    <scope>NUCLEOTIDE SEQUENCE</scope>
</reference>
<reference evidence="8" key="2">
    <citation type="journal article" date="2014" name="ISME J.">
        <title>Microbial stratification in low pH oxic and suboxic macroscopic growths along an acid mine drainage.</title>
        <authorList>
            <person name="Mendez-Garcia C."/>
            <person name="Mesa V."/>
            <person name="Sprenger R.R."/>
            <person name="Richter M."/>
            <person name="Diez M.S."/>
            <person name="Solano J."/>
            <person name="Bargiela R."/>
            <person name="Golyshina O.V."/>
            <person name="Manteca A."/>
            <person name="Ramos J.L."/>
            <person name="Gallego J.R."/>
            <person name="Llorente I."/>
            <person name="Martins Dos Santos V.A."/>
            <person name="Jensen O.N."/>
            <person name="Pelaez A.I."/>
            <person name="Sanchez J."/>
            <person name="Ferrer M."/>
        </authorList>
    </citation>
    <scope>NUCLEOTIDE SEQUENCE</scope>
</reference>
<dbReference type="Gene3D" id="2.160.10.10">
    <property type="entry name" value="Hexapeptide repeat proteins"/>
    <property type="match status" value="1"/>
</dbReference>
<keyword evidence="5" id="KW-0443">Lipid metabolism</keyword>
<evidence type="ECO:0000256" key="6">
    <source>
        <dbReference type="ARBA" id="ARBA00023315"/>
    </source>
</evidence>
<organism evidence="8">
    <name type="scientific">mine drainage metagenome</name>
    <dbReference type="NCBI Taxonomy" id="410659"/>
    <lineage>
        <taxon>unclassified sequences</taxon>
        <taxon>metagenomes</taxon>
        <taxon>ecological metagenomes</taxon>
    </lineage>
</organism>
<evidence type="ECO:0000259" key="7">
    <source>
        <dbReference type="Pfam" id="PF13720"/>
    </source>
</evidence>
<dbReference type="SUPFAM" id="SSF51161">
    <property type="entry name" value="Trimeric LpxA-like enzymes"/>
    <property type="match status" value="1"/>
</dbReference>